<dbReference type="SUPFAM" id="SSF57850">
    <property type="entry name" value="RING/U-box"/>
    <property type="match status" value="2"/>
</dbReference>
<dbReference type="PANTHER" id="PTHR45647:SF100">
    <property type="entry name" value="U-BOX DOMAIN-CONTAINING PROTEIN 33"/>
    <property type="match status" value="1"/>
</dbReference>
<keyword evidence="10 11" id="KW-0067">ATP-binding</keyword>
<dbReference type="Gene3D" id="3.30.40.10">
    <property type="entry name" value="Zinc/RING finger domain, C3HC4 (zinc finger)"/>
    <property type="match status" value="2"/>
</dbReference>
<feature type="domain" description="Protein kinase" evidence="14">
    <location>
        <begin position="538"/>
        <end position="801"/>
    </location>
</feature>
<evidence type="ECO:0000313" key="17">
    <source>
        <dbReference type="Proteomes" id="UP001472677"/>
    </source>
</evidence>
<dbReference type="InterPro" id="IPR008271">
    <property type="entry name" value="Ser/Thr_kinase_AS"/>
</dbReference>
<dbReference type="EC" id="2.3.2.27" evidence="4"/>
<dbReference type="CDD" id="cd01989">
    <property type="entry name" value="USP_STK_Ubox_N"/>
    <property type="match status" value="2"/>
</dbReference>
<comment type="pathway">
    <text evidence="3">Protein modification; protein ubiquitination.</text>
</comment>
<dbReference type="Pfam" id="PF00069">
    <property type="entry name" value="Pkinase"/>
    <property type="match status" value="1"/>
</dbReference>
<dbReference type="PROSITE" id="PS51698">
    <property type="entry name" value="U_BOX"/>
    <property type="match status" value="2"/>
</dbReference>
<dbReference type="InterPro" id="IPR017441">
    <property type="entry name" value="Protein_kinase_ATP_BS"/>
</dbReference>
<dbReference type="InterPro" id="IPR013083">
    <property type="entry name" value="Znf_RING/FYVE/PHD"/>
</dbReference>
<organism evidence="16 17">
    <name type="scientific">Hibiscus sabdariffa</name>
    <name type="common">roselle</name>
    <dbReference type="NCBI Taxonomy" id="183260"/>
    <lineage>
        <taxon>Eukaryota</taxon>
        <taxon>Viridiplantae</taxon>
        <taxon>Streptophyta</taxon>
        <taxon>Embryophyta</taxon>
        <taxon>Tracheophyta</taxon>
        <taxon>Spermatophyta</taxon>
        <taxon>Magnoliopsida</taxon>
        <taxon>eudicotyledons</taxon>
        <taxon>Gunneridae</taxon>
        <taxon>Pentapetalae</taxon>
        <taxon>rosids</taxon>
        <taxon>malvids</taxon>
        <taxon>Malvales</taxon>
        <taxon>Malvaceae</taxon>
        <taxon>Malvoideae</taxon>
        <taxon>Hibiscus</taxon>
    </lineage>
</organism>
<feature type="domain" description="Protein kinase" evidence="14">
    <location>
        <begin position="1398"/>
        <end position="1658"/>
    </location>
</feature>
<protein>
    <recommendedName>
        <fullName evidence="4">RING-type E3 ubiquitin transferase</fullName>
        <ecNumber evidence="4">2.3.2.27</ecNumber>
    </recommendedName>
</protein>
<evidence type="ECO:0000256" key="12">
    <source>
        <dbReference type="SAM" id="Coils"/>
    </source>
</evidence>
<dbReference type="Pfam" id="PF07714">
    <property type="entry name" value="PK_Tyr_Ser-Thr"/>
    <property type="match status" value="1"/>
</dbReference>
<evidence type="ECO:0000256" key="11">
    <source>
        <dbReference type="PROSITE-ProRule" id="PRU10141"/>
    </source>
</evidence>
<dbReference type="Gene3D" id="3.30.200.20">
    <property type="entry name" value="Phosphorylase Kinase, domain 1"/>
    <property type="match status" value="2"/>
</dbReference>
<feature type="compositionally biased region" description="Basic and acidic residues" evidence="13">
    <location>
        <begin position="262"/>
        <end position="272"/>
    </location>
</feature>
<dbReference type="InterPro" id="IPR001245">
    <property type="entry name" value="Ser-Thr/Tyr_kinase_cat_dom"/>
</dbReference>
<dbReference type="Gene3D" id="3.40.50.620">
    <property type="entry name" value="HUPs"/>
    <property type="match status" value="2"/>
</dbReference>
<evidence type="ECO:0000256" key="8">
    <source>
        <dbReference type="ARBA" id="ARBA00022777"/>
    </source>
</evidence>
<gene>
    <name evidence="16" type="ORF">V6N12_054176</name>
</gene>
<feature type="compositionally biased region" description="Polar residues" evidence="13">
    <location>
        <begin position="279"/>
        <end position="294"/>
    </location>
</feature>
<dbReference type="CDD" id="cd16655">
    <property type="entry name" value="RING-Ubox_WDSUB1-like"/>
    <property type="match status" value="1"/>
</dbReference>
<comment type="catalytic activity">
    <reaction evidence="1">
        <text>S-ubiquitinyl-[E2 ubiquitin-conjugating enzyme]-L-cysteine + [acceptor protein]-L-lysine = [E2 ubiquitin-conjugating enzyme]-L-cysteine + N(6)-ubiquitinyl-[acceptor protein]-L-lysine.</text>
        <dbReference type="EC" id="2.3.2.27"/>
    </reaction>
</comment>
<dbReference type="PROSITE" id="PS00107">
    <property type="entry name" value="PROTEIN_KINASE_ATP"/>
    <property type="match status" value="1"/>
</dbReference>
<keyword evidence="12" id="KW-0175">Coiled coil</keyword>
<evidence type="ECO:0000256" key="2">
    <source>
        <dbReference type="ARBA" id="ARBA00003861"/>
    </source>
</evidence>
<keyword evidence="9" id="KW-0833">Ubl conjugation pathway</keyword>
<dbReference type="PANTHER" id="PTHR45647">
    <property type="entry name" value="OS02G0152300 PROTEIN"/>
    <property type="match status" value="1"/>
</dbReference>
<dbReference type="EMBL" id="JBBPBM010000159">
    <property type="protein sequence ID" value="KAK8502951.1"/>
    <property type="molecule type" value="Genomic_DNA"/>
</dbReference>
<feature type="domain" description="U-box" evidence="15">
    <location>
        <begin position="1677"/>
        <end position="1747"/>
    </location>
</feature>
<evidence type="ECO:0000313" key="16">
    <source>
        <dbReference type="EMBL" id="KAK8502951.1"/>
    </source>
</evidence>
<dbReference type="SMART" id="SM00504">
    <property type="entry name" value="Ubox"/>
    <property type="match status" value="2"/>
</dbReference>
<name>A0ABR2B7K2_9ROSI</name>
<evidence type="ECO:0000256" key="3">
    <source>
        <dbReference type="ARBA" id="ARBA00004906"/>
    </source>
</evidence>
<evidence type="ECO:0000256" key="10">
    <source>
        <dbReference type="ARBA" id="ARBA00022840"/>
    </source>
</evidence>
<evidence type="ECO:0000259" key="14">
    <source>
        <dbReference type="PROSITE" id="PS50011"/>
    </source>
</evidence>
<dbReference type="InterPro" id="IPR011009">
    <property type="entry name" value="Kinase-like_dom_sf"/>
</dbReference>
<evidence type="ECO:0000256" key="6">
    <source>
        <dbReference type="ARBA" id="ARBA00022679"/>
    </source>
</evidence>
<feature type="coiled-coil region" evidence="12">
    <location>
        <begin position="368"/>
        <end position="510"/>
    </location>
</feature>
<comment type="caution">
    <text evidence="16">The sequence shown here is derived from an EMBL/GenBank/DDBJ whole genome shotgun (WGS) entry which is preliminary data.</text>
</comment>
<evidence type="ECO:0000259" key="15">
    <source>
        <dbReference type="PROSITE" id="PS51698"/>
    </source>
</evidence>
<evidence type="ECO:0000256" key="4">
    <source>
        <dbReference type="ARBA" id="ARBA00012483"/>
    </source>
</evidence>
<keyword evidence="7 11" id="KW-0547">Nucleotide-binding</keyword>
<reference evidence="16 17" key="1">
    <citation type="journal article" date="2024" name="G3 (Bethesda)">
        <title>Genome assembly of Hibiscus sabdariffa L. provides insights into metabolisms of medicinal natural products.</title>
        <authorList>
            <person name="Kim T."/>
        </authorList>
    </citation>
    <scope>NUCLEOTIDE SEQUENCE [LARGE SCALE GENOMIC DNA]</scope>
    <source>
        <strain evidence="16">TK-2024</strain>
        <tissue evidence="16">Old leaves</tissue>
    </source>
</reference>
<evidence type="ECO:0000256" key="7">
    <source>
        <dbReference type="ARBA" id="ARBA00022741"/>
    </source>
</evidence>
<dbReference type="InterPro" id="IPR014729">
    <property type="entry name" value="Rossmann-like_a/b/a_fold"/>
</dbReference>
<keyword evidence="8" id="KW-0418">Kinase</keyword>
<feature type="region of interest" description="Disordered" evidence="13">
    <location>
        <begin position="253"/>
        <end position="318"/>
    </location>
</feature>
<dbReference type="CDD" id="cd14066">
    <property type="entry name" value="STKc_IRAK"/>
    <property type="match status" value="1"/>
</dbReference>
<dbReference type="PROSITE" id="PS50011">
    <property type="entry name" value="PROTEIN_KINASE_DOM"/>
    <property type="match status" value="2"/>
</dbReference>
<feature type="domain" description="U-box" evidence="15">
    <location>
        <begin position="819"/>
        <end position="849"/>
    </location>
</feature>
<dbReference type="SMART" id="SM00220">
    <property type="entry name" value="S_TKc"/>
    <property type="match status" value="2"/>
</dbReference>
<keyword evidence="5" id="KW-0723">Serine/threonine-protein kinase</keyword>
<comment type="function">
    <text evidence="2">Functions as an E3 ubiquitin ligase.</text>
</comment>
<sequence>MAVVSVAPVIVQGVNSMRVRDVGAPGIMSSRREIVEEVVEDIIEEKIYVAVGKDVEKYKSVLIWALQHSGGKKICIIHVHQPAEMIPVTEMGTKFPASKLKENRVNAYREDERQQMQGILNEYLLICLQRGVQAEKLYIEMDSIENGILEMISENGIRMLVMGGAADKHHSKYKPHKKAVDIKSKKAIFVRENAPTTCHTIWFLCKGLLIYTRNTSSDVTDGKVAASLPASPNLGSGQNHFRSQSVILRPTSQVKPSTSLDSLRRARSENVHGRVGSSLDFTSPDGNARISTPQRRSDVEGSSDECDSLSGRSPLSSVFSPCPSSGIADAALAPNENGLQYSVIPQAGQNFNVSSLHRVLDGTNNTLYDQLQQVMAEATNSRREAFEEAMRRAKAEKDALEAIRRVKASENLYAQELKQRKEIEEALAKEKEEIGKMKNQQDEVMIELQAASDQKLSLEKQIAESKKEVEELEEKILSAVELLQNYKKEREELQMERDKALKEAEELRQSRAESSGAHMHQFFTDFSFAEIEEATLNFDPSLKIGEGGYGSIYKGVLRHTTVAIKLLHSNSLQGPSEFQQEVDVLSKMRHPNMVTLVGACPEAWTLVYEYLPNGSLEDRLSCRDNSPPLSWQTRIRIATELCSVLIFLHSSKPHGIVHGDLKPANILLDANFVTKLSDFGICRLLSNNTTICCRTDPKGTFAYMDPEFLSTGELTPKADVYSFGIILLRLLTGRQAFGIIKEVQYALDNGNLKQLLDPLAGDWPFVQAEQLANLALRCCEMNRRCRPDLSTDVWRVLEPMRASCGGSSSFKLGSEEHCQPPSYFICPIFQEVMQDPHVAADGYTYEAEAFSNASNEFRKLKFGIRSDQIRGACSMCLESALNKESKHIDRSTWKELIIYKAQASAKRKGGKKWIALPLTLALAFNRVLCLQFQSSWIQGVHTTTMAMPMATDDTIYVAVGEVEESELTLLWVLHNLNPRKVCILHVHQPSKMISSMYGVDGNLAEILFDQRQILGLEEVGKDMMNRIMDEYLLFCGQAGVSAIRLHIQMDDVAKGILELIHRHNIKKLVMGAAADERFSEGMWLMSEKAQYLNENAPLSCQIWFICREHLVHTRFETGQSSNALSPSASSYMTSSSEAAGILDSAVFDERDESECEPEPYEMFRTGEEGSSNDQLFDQLEQALQEVESSNRKAFEESDRRVKAELNATRAMRQAETFERWYNECKRENETALAKQKDSIEKIKRLREEDHAVAREQKSILESRVANSDRRMKQLEDELASAMEQLQVILKEREELQIELQNSKVIEELLRKQAEETSSTHMDQFNRDRLSVSEISDATLDQLRICQKEKDELRVELENTCRINEELLRKQSEDNSSSHLQQHFIEFSLLEIEEATEDFYQLYKVAEGARGNVYYKCVLRHTEVAVKILGRSNFQDPFEFQQEVDDLIKLRHPNLVTLIGACPGRRALIYEYVSNGSLEDHLNCRNDMPPLSWQSRMHIATQLCSTLMFLHSGKLVHGNLKPGNILLDDNFGCKLTDFGIHRALSLLENSSNTMESRNANPYLDPDFRNTRRVSHSLDLYPFGVIVLQLLSGRSTQGIAEIAQNELLNGGNLSSFLDSSAGNWPHQVSQLTHLAIRCCDINRSRRPDLASDVFKVLETMKPSGASTSHVVDPDEDNLEPPSYFICPILQGVMTDPHVAADGYTYEASALQDWLADHDTSPMTNLRLPHLDLIPNFPLRSAIQQWQQNR</sequence>
<evidence type="ECO:0000256" key="13">
    <source>
        <dbReference type="SAM" id="MobiDB-lite"/>
    </source>
</evidence>
<keyword evidence="6" id="KW-0808">Transferase</keyword>
<dbReference type="InterPro" id="IPR000719">
    <property type="entry name" value="Prot_kinase_dom"/>
</dbReference>
<dbReference type="SUPFAM" id="SSF56112">
    <property type="entry name" value="Protein kinase-like (PK-like)"/>
    <property type="match status" value="2"/>
</dbReference>
<evidence type="ECO:0000256" key="1">
    <source>
        <dbReference type="ARBA" id="ARBA00000900"/>
    </source>
</evidence>
<dbReference type="PROSITE" id="PS00108">
    <property type="entry name" value="PROTEIN_KINASE_ST"/>
    <property type="match status" value="1"/>
</dbReference>
<accession>A0ABR2B7K2</accession>
<dbReference type="Pfam" id="PF04564">
    <property type="entry name" value="U-box"/>
    <property type="match status" value="1"/>
</dbReference>
<proteinExistence type="predicted"/>
<evidence type="ECO:0000256" key="5">
    <source>
        <dbReference type="ARBA" id="ARBA00022527"/>
    </source>
</evidence>
<dbReference type="SUPFAM" id="SSF52402">
    <property type="entry name" value="Adenine nucleotide alpha hydrolases-like"/>
    <property type="match status" value="2"/>
</dbReference>
<dbReference type="Proteomes" id="UP001472677">
    <property type="component" value="Unassembled WGS sequence"/>
</dbReference>
<dbReference type="InterPro" id="IPR051348">
    <property type="entry name" value="U-box_ubiquitin_ligases"/>
</dbReference>
<dbReference type="InterPro" id="IPR003613">
    <property type="entry name" value="Ubox_domain"/>
</dbReference>
<evidence type="ECO:0000256" key="9">
    <source>
        <dbReference type="ARBA" id="ARBA00022786"/>
    </source>
</evidence>
<keyword evidence="17" id="KW-1185">Reference proteome</keyword>
<feature type="binding site" evidence="11">
    <location>
        <position position="565"/>
    </location>
    <ligand>
        <name>ATP</name>
        <dbReference type="ChEBI" id="CHEBI:30616"/>
    </ligand>
</feature>
<dbReference type="Gene3D" id="1.10.510.10">
    <property type="entry name" value="Transferase(Phosphotransferase) domain 1"/>
    <property type="match status" value="2"/>
</dbReference>
<feature type="coiled-coil region" evidence="12">
    <location>
        <begin position="1228"/>
        <end position="1298"/>
    </location>
</feature>